<organism evidence="1">
    <name type="scientific">Leptospira borgpetersenii serovar Ballum</name>
    <dbReference type="NCBI Taxonomy" id="280505"/>
    <lineage>
        <taxon>Bacteria</taxon>
        <taxon>Pseudomonadati</taxon>
        <taxon>Spirochaetota</taxon>
        <taxon>Spirochaetia</taxon>
        <taxon>Leptospirales</taxon>
        <taxon>Leptospiraceae</taxon>
        <taxon>Leptospira</taxon>
    </lineage>
</organism>
<protein>
    <submittedName>
        <fullName evidence="1">Uncharacterized protein</fullName>
    </submittedName>
</protein>
<dbReference type="PATRIC" id="fig|280505.15.peg.3188"/>
<accession>A0A0S2IUZ2</accession>
<evidence type="ECO:0000313" key="1">
    <source>
        <dbReference type="EMBL" id="ALO27468.1"/>
    </source>
</evidence>
<reference evidence="1 2" key="1">
    <citation type="journal article" date="2015" name="PLoS Negl. Trop. Dis.">
        <title>Distribution of Plasmids in Distinct Leptospira Pathogenic Species.</title>
        <authorList>
            <person name="Wang Y."/>
            <person name="Zhuang X."/>
            <person name="Zhong Y."/>
            <person name="Zhang C."/>
            <person name="Zhang Y."/>
            <person name="Zeng L."/>
            <person name="Zhu Y."/>
            <person name="He P."/>
            <person name="Dong K."/>
            <person name="Pal U."/>
            <person name="Guo X."/>
            <person name="Qin J."/>
        </authorList>
    </citation>
    <scope>NUCLEOTIDE SEQUENCE [LARGE SCALE GENOMIC DNA]</scope>
    <source>
        <strain evidence="1 2">56604</strain>
    </source>
</reference>
<gene>
    <name evidence="1" type="ORF">LBBP_03268</name>
</gene>
<name>A0A0S2IUZ2_LEPBO</name>
<dbReference type="AlphaFoldDB" id="A0A0S2IUZ2"/>
<evidence type="ECO:0000313" key="2">
    <source>
        <dbReference type="Proteomes" id="UP000058857"/>
    </source>
</evidence>
<dbReference type="Proteomes" id="UP000058857">
    <property type="component" value="Chromosome 1"/>
</dbReference>
<sequence>MRAYARTYDFNISVKEISVYDMCKVLKSGLQKSDCLINEMRSKKG</sequence>
<proteinExistence type="predicted"/>
<dbReference type="EMBL" id="CP012029">
    <property type="protein sequence ID" value="ALO27468.1"/>
    <property type="molecule type" value="Genomic_DNA"/>
</dbReference>